<proteinExistence type="predicted"/>
<reference evidence="1" key="1">
    <citation type="submission" date="2019-02" db="EMBL/GenBank/DDBJ databases">
        <authorList>
            <person name="Gruber-Vodicka R. H."/>
            <person name="Seah K. B. B."/>
        </authorList>
    </citation>
    <scope>NUCLEOTIDE SEQUENCE</scope>
    <source>
        <strain evidence="1">BECK_DK47</strain>
    </source>
</reference>
<dbReference type="EMBL" id="CAADEX010000128">
    <property type="protein sequence ID" value="VFJ63731.1"/>
    <property type="molecule type" value="Genomic_DNA"/>
</dbReference>
<dbReference type="AlphaFoldDB" id="A0A450TAK1"/>
<organism evidence="1">
    <name type="scientific">Candidatus Kentrum sp. DK</name>
    <dbReference type="NCBI Taxonomy" id="2126562"/>
    <lineage>
        <taxon>Bacteria</taxon>
        <taxon>Pseudomonadati</taxon>
        <taxon>Pseudomonadota</taxon>
        <taxon>Gammaproteobacteria</taxon>
        <taxon>Candidatus Kentrum</taxon>
    </lineage>
</organism>
<accession>A0A450TAK1</accession>
<gene>
    <name evidence="1" type="ORF">BECKDK2373B_GA0170837_112815</name>
</gene>
<protein>
    <submittedName>
        <fullName evidence="1">Uncharacterized protein</fullName>
    </submittedName>
</protein>
<sequence>MPQYLACGPVSEAIRRGLRPYFIDDAVHGGCDSILVVLGDKISQCPCIKLATRGIQAPSKVLAPLEYIVRYRDSCFHTGSITRPCSAGQGGGGRGHRLAGPPVSWSMVSLIEILTSGLVLDTACGWLCQRRKDFPDQDDIWWFRFHWAGEKPRIRRELKSGVFLFSSQKALKKADGGVIHLWSATDALPTNTWTDPPRPRNANAGWTHSRPARAIYSSSASRPADSASTSPPPTTLFISRSALQMDQVLRALY</sequence>
<name>A0A450TAK1_9GAMM</name>
<evidence type="ECO:0000313" key="1">
    <source>
        <dbReference type="EMBL" id="VFJ63731.1"/>
    </source>
</evidence>